<dbReference type="RefSeq" id="WP_033083839.1">
    <property type="nucleotide sequence ID" value="NZ_JQEC01000054.1"/>
</dbReference>
<dbReference type="PATRIC" id="fig|28229.3.peg.3896"/>
<proteinExistence type="predicted"/>
<evidence type="ECO:0000256" key="1">
    <source>
        <dbReference type="SAM" id="SignalP"/>
    </source>
</evidence>
<feature type="signal peptide" evidence="1">
    <location>
        <begin position="1"/>
        <end position="23"/>
    </location>
</feature>
<comment type="caution">
    <text evidence="2">The sequence shown here is derived from an EMBL/GenBank/DDBJ whole genome shotgun (WGS) entry which is preliminary data.</text>
</comment>
<dbReference type="EMBL" id="JQEC01000054">
    <property type="protein sequence ID" value="KGJ89803.1"/>
    <property type="molecule type" value="Genomic_DNA"/>
</dbReference>
<dbReference type="PROSITE" id="PS51257">
    <property type="entry name" value="PROKAR_LIPOPROTEIN"/>
    <property type="match status" value="1"/>
</dbReference>
<reference evidence="2 3" key="1">
    <citation type="submission" date="2014-08" db="EMBL/GenBank/DDBJ databases">
        <title>Genomic and Phenotypic Diversity of Colwellia psychrerythraea strains from Disparate Marine Basins.</title>
        <authorList>
            <person name="Techtmann S.M."/>
            <person name="Stelling S.C."/>
            <person name="Utturkar S.M."/>
            <person name="Alshibli N."/>
            <person name="Harris A."/>
            <person name="Brown S.D."/>
            <person name="Hazen T.C."/>
        </authorList>
    </citation>
    <scope>NUCLEOTIDE SEQUENCE [LARGE SCALE GENOMIC DNA]</scope>
    <source>
        <strain evidence="2 3">GAB14E</strain>
    </source>
</reference>
<accession>A0A099KJM3</accession>
<keyword evidence="1" id="KW-0732">Signal</keyword>
<name>A0A099KJM3_COLPS</name>
<dbReference type="OrthoDB" id="9948843at2"/>
<feature type="chain" id="PRO_5001949064" description="Lipoprotein" evidence="1">
    <location>
        <begin position="24"/>
        <end position="162"/>
    </location>
</feature>
<gene>
    <name evidence="2" type="ORF">GAB14E_3964</name>
</gene>
<evidence type="ECO:0000313" key="2">
    <source>
        <dbReference type="EMBL" id="KGJ89803.1"/>
    </source>
</evidence>
<evidence type="ECO:0000313" key="3">
    <source>
        <dbReference type="Proteomes" id="UP000029868"/>
    </source>
</evidence>
<dbReference type="AlphaFoldDB" id="A0A099KJM3"/>
<sequence>MRKYIHIFFAAFLVIFISGCTNQSVTETPEKKAVSIRNAINTNNFAFLANSISLPIILSKQDWKTADDGYGFVFGSKNTLVANNTEELDGIFSILKNVEIEGDYPLEQGFNLIDFTDEFSGIEYYWEPLELFVFFRGQGDVEHIVVLGLDKKSLKLRAIYIN</sequence>
<dbReference type="Proteomes" id="UP000029868">
    <property type="component" value="Unassembled WGS sequence"/>
</dbReference>
<evidence type="ECO:0008006" key="4">
    <source>
        <dbReference type="Google" id="ProtNLM"/>
    </source>
</evidence>
<protein>
    <recommendedName>
        <fullName evidence="4">Lipoprotein</fullName>
    </recommendedName>
</protein>
<organism evidence="2 3">
    <name type="scientific">Colwellia psychrerythraea</name>
    <name type="common">Vibrio psychroerythus</name>
    <dbReference type="NCBI Taxonomy" id="28229"/>
    <lineage>
        <taxon>Bacteria</taxon>
        <taxon>Pseudomonadati</taxon>
        <taxon>Pseudomonadota</taxon>
        <taxon>Gammaproteobacteria</taxon>
        <taxon>Alteromonadales</taxon>
        <taxon>Colwelliaceae</taxon>
        <taxon>Colwellia</taxon>
    </lineage>
</organism>